<dbReference type="GO" id="GO:0004856">
    <property type="term" value="F:D-xylulokinase activity"/>
    <property type="evidence" value="ECO:0007669"/>
    <property type="project" value="UniProtKB-EC"/>
</dbReference>
<dbReference type="EMBL" id="JBHTOF010000025">
    <property type="protein sequence ID" value="MFD1465135.1"/>
    <property type="molecule type" value="Genomic_DNA"/>
</dbReference>
<reference evidence="7" key="1">
    <citation type="journal article" date="2019" name="Int. J. Syst. Evol. Microbiol.">
        <title>The Global Catalogue of Microorganisms (GCM) 10K type strain sequencing project: providing services to taxonomists for standard genome sequencing and annotation.</title>
        <authorList>
            <consortium name="The Broad Institute Genomics Platform"/>
            <consortium name="The Broad Institute Genome Sequencing Center for Infectious Disease"/>
            <person name="Wu L."/>
            <person name="Ma J."/>
        </authorList>
    </citation>
    <scope>NUCLEOTIDE SEQUENCE [LARGE SCALE GENOMIC DNA]</scope>
    <source>
        <strain evidence="7">CCM 8951</strain>
    </source>
</reference>
<keyword evidence="7" id="KW-1185">Reference proteome</keyword>
<accession>A0ABW4DPG4</accession>
<keyword evidence="2 6" id="KW-0808">Transferase</keyword>
<feature type="domain" description="Carbohydrate kinase FGGY C-terminal" evidence="5">
    <location>
        <begin position="277"/>
        <end position="475"/>
    </location>
</feature>
<dbReference type="InterPro" id="IPR018485">
    <property type="entry name" value="FGGY_C"/>
</dbReference>
<dbReference type="Proteomes" id="UP001597244">
    <property type="component" value="Unassembled WGS sequence"/>
</dbReference>
<dbReference type="InterPro" id="IPR043129">
    <property type="entry name" value="ATPase_NBD"/>
</dbReference>
<organism evidence="6 7">
    <name type="scientific">Lapidilactobacillus mulanensis</name>
    <dbReference type="NCBI Taxonomy" id="2485999"/>
    <lineage>
        <taxon>Bacteria</taxon>
        <taxon>Bacillati</taxon>
        <taxon>Bacillota</taxon>
        <taxon>Bacilli</taxon>
        <taxon>Lactobacillales</taxon>
        <taxon>Lactobacillaceae</taxon>
        <taxon>Lapidilactobacillus</taxon>
    </lineage>
</organism>
<dbReference type="Gene3D" id="3.30.420.40">
    <property type="match status" value="2"/>
</dbReference>
<dbReference type="CDD" id="cd07809">
    <property type="entry name" value="ASKHA_NBD_FGGY_BaXK-like"/>
    <property type="match status" value="1"/>
</dbReference>
<feature type="domain" description="Carbohydrate kinase FGGY N-terminal" evidence="4">
    <location>
        <begin position="17"/>
        <end position="242"/>
    </location>
</feature>
<comment type="caution">
    <text evidence="6">The sequence shown here is derived from an EMBL/GenBank/DDBJ whole genome shotgun (WGS) entry which is preliminary data.</text>
</comment>
<dbReference type="Pfam" id="PF02782">
    <property type="entry name" value="FGGY_C"/>
    <property type="match status" value="1"/>
</dbReference>
<evidence type="ECO:0000256" key="2">
    <source>
        <dbReference type="ARBA" id="ARBA00022679"/>
    </source>
</evidence>
<dbReference type="Pfam" id="PF00370">
    <property type="entry name" value="FGGY_N"/>
    <property type="match status" value="1"/>
</dbReference>
<evidence type="ECO:0000259" key="4">
    <source>
        <dbReference type="Pfam" id="PF00370"/>
    </source>
</evidence>
<dbReference type="RefSeq" id="WP_125577057.1">
    <property type="nucleotide sequence ID" value="NZ_JBHTOF010000025.1"/>
</dbReference>
<dbReference type="EC" id="2.7.1.17" evidence="6"/>
<evidence type="ECO:0000259" key="5">
    <source>
        <dbReference type="Pfam" id="PF02782"/>
    </source>
</evidence>
<dbReference type="InterPro" id="IPR018484">
    <property type="entry name" value="FGGY_N"/>
</dbReference>
<dbReference type="PANTHER" id="PTHR43095">
    <property type="entry name" value="SUGAR KINASE"/>
    <property type="match status" value="1"/>
</dbReference>
<gene>
    <name evidence="6" type="ORF">ACFQ4L_03395</name>
</gene>
<protein>
    <submittedName>
        <fullName evidence="6">Xylulokinase</fullName>
        <ecNumber evidence="6">2.7.1.17</ecNumber>
    </submittedName>
</protein>
<evidence type="ECO:0000313" key="6">
    <source>
        <dbReference type="EMBL" id="MFD1465135.1"/>
    </source>
</evidence>
<sequence>MMTINIKQEITDGKTSLGIELGSTRIKAVLVATDHSVVASGSHAWENQLVDGFWTYSLEEVWQGIQASYAELKQQVSTQYSVSLTKIAAVGVSAMMHGYLPFGKDDQLLVPFRTWRNNTTGEAATQLTKLFNFNIPQRWSIAHLYQAILNQESHVKSVDFLTTLAGYVHWQLSGEKVIGIGDASGMFPIDETTHNYDHDKMEKFDHLAQVLGYQFKLAQILPKPLIAGAVAGKLTTTGAQKLDVTGELQAGSLMAPPEGDAGTGMTGTNSVKKRTGNISAGTSAFSMVVLDQPLAKVHRDIDIVTTPEGAPVAMVHTNNCTSDVNAWMKMFTEFSQLIGSDLSVDQLYGKLFDHAAATAEANAGGLVNYAYLSGENITDVQEGRPMFVRTPNSQFNLANFIQSQIYSAFAPLKIGMDVLTKEEGITTDVLIAQGGLFRTPVVAQQILADALNTPITVMANAGEGGPWGMAILAQYVLDKNGADSLADYLDNEVFKDPESSTLPPNQAGVAGYDEYIERYKLGLAAEVTAAKIPDVAKKS</sequence>
<dbReference type="InterPro" id="IPR050406">
    <property type="entry name" value="FGGY_Carb_Kinase"/>
</dbReference>
<evidence type="ECO:0000256" key="3">
    <source>
        <dbReference type="ARBA" id="ARBA00022777"/>
    </source>
</evidence>
<comment type="similarity">
    <text evidence="1">Belongs to the FGGY kinase family.</text>
</comment>
<evidence type="ECO:0000313" key="7">
    <source>
        <dbReference type="Proteomes" id="UP001597244"/>
    </source>
</evidence>
<dbReference type="PANTHER" id="PTHR43095:SF5">
    <property type="entry name" value="XYLULOSE KINASE"/>
    <property type="match status" value="1"/>
</dbReference>
<name>A0ABW4DPG4_9LACO</name>
<dbReference type="SUPFAM" id="SSF53067">
    <property type="entry name" value="Actin-like ATPase domain"/>
    <property type="match status" value="2"/>
</dbReference>
<proteinExistence type="inferred from homology"/>
<keyword evidence="3" id="KW-0418">Kinase</keyword>
<evidence type="ECO:0000256" key="1">
    <source>
        <dbReference type="ARBA" id="ARBA00009156"/>
    </source>
</evidence>